<dbReference type="GO" id="GO:0003735">
    <property type="term" value="F:structural constituent of ribosome"/>
    <property type="evidence" value="ECO:0000318"/>
    <property type="project" value="GO_Central"/>
</dbReference>
<evidence type="ECO:0000256" key="7">
    <source>
        <dbReference type="ARBA" id="ARBA00046388"/>
    </source>
</evidence>
<evidence type="ECO:0000256" key="5">
    <source>
        <dbReference type="ARBA" id="ARBA00035233"/>
    </source>
</evidence>
<dbReference type="GO" id="GO:0003723">
    <property type="term" value="F:RNA binding"/>
    <property type="evidence" value="ECO:0000318"/>
    <property type="project" value="GO_Central"/>
</dbReference>
<dbReference type="InterPro" id="IPR014722">
    <property type="entry name" value="Rib_uL2_dom2"/>
</dbReference>
<evidence type="ECO:0000256" key="1">
    <source>
        <dbReference type="ARBA" id="ARBA00010592"/>
    </source>
</evidence>
<dbReference type="OrthoDB" id="2436667at2759"/>
<dbReference type="InterPro" id="IPR005568">
    <property type="entry name" value="Ribosomal_uL6_N"/>
</dbReference>
<dbReference type="Proteomes" id="UP000001554">
    <property type="component" value="Chromosome 11"/>
</dbReference>
<dbReference type="AlphaFoldDB" id="C3XVP6"/>
<dbReference type="InterPro" id="IPR008991">
    <property type="entry name" value="Translation_prot_SH3-like_sf"/>
</dbReference>
<dbReference type="GO" id="GO:0002181">
    <property type="term" value="P:cytoplasmic translation"/>
    <property type="evidence" value="ECO:0000318"/>
    <property type="project" value="GO_Central"/>
</dbReference>
<gene>
    <name evidence="12" type="primary">LOC118425759</name>
    <name evidence="10" type="ORF">BRAFLDRAFT_114734</name>
</gene>
<dbReference type="InterPro" id="IPR000915">
    <property type="entry name" value="60S_ribosomal_eL6"/>
</dbReference>
<evidence type="ECO:0000313" key="11">
    <source>
        <dbReference type="Proteomes" id="UP000001554"/>
    </source>
</evidence>
<dbReference type="CDD" id="cd13156">
    <property type="entry name" value="KOW_RPL6"/>
    <property type="match status" value="1"/>
</dbReference>
<dbReference type="Gene3D" id="2.30.30.30">
    <property type="match status" value="1"/>
</dbReference>
<reference evidence="11" key="2">
    <citation type="journal article" date="2020" name="Nat. Ecol. Evol.">
        <title>Deeply conserved synteny resolves early events in vertebrate evolution.</title>
        <authorList>
            <person name="Simakov O."/>
            <person name="Marletaz F."/>
            <person name="Yue J.X."/>
            <person name="O'Connell B."/>
            <person name="Jenkins J."/>
            <person name="Brandt A."/>
            <person name="Calef R."/>
            <person name="Tung C.H."/>
            <person name="Huang T.K."/>
            <person name="Schmutz J."/>
            <person name="Satoh N."/>
            <person name="Yu J.K."/>
            <person name="Putnam N.H."/>
            <person name="Green R.E."/>
            <person name="Rokhsar D.S."/>
        </authorList>
    </citation>
    <scope>NUCLEOTIDE SEQUENCE [LARGE SCALE GENOMIC DNA]</scope>
    <source>
        <strain evidence="11">S238N-H82</strain>
    </source>
</reference>
<feature type="domain" description="Large ribosomal subunit protein uL6 N-terminal" evidence="9">
    <location>
        <begin position="4"/>
        <end position="62"/>
    </location>
</feature>
<dbReference type="OMA" id="KWYNADD"/>
<dbReference type="PANTHER" id="PTHR10715:SF0">
    <property type="entry name" value="LARGE RIBOSOMAL SUBUNIT PROTEIN EL6"/>
    <property type="match status" value="1"/>
</dbReference>
<keyword evidence="2" id="KW-0689">Ribosomal protein</keyword>
<comment type="function">
    <text evidence="4">Component of the large ribosomal subunit. The ribosome is a large ribonucleoprotein complex responsible for the synthesis of proteins in the cell.</text>
</comment>
<proteinExistence type="inferred from homology"/>
<evidence type="ECO:0000256" key="4">
    <source>
        <dbReference type="ARBA" id="ARBA00034092"/>
    </source>
</evidence>
<comment type="similarity">
    <text evidence="1">Belongs to the eukaryotic ribosomal protein eL6 family.</text>
</comment>
<dbReference type="Pfam" id="PF03868">
    <property type="entry name" value="Ribosomal_L6e_N"/>
    <property type="match status" value="1"/>
</dbReference>
<evidence type="ECO:0000256" key="6">
    <source>
        <dbReference type="ARBA" id="ARBA00035351"/>
    </source>
</evidence>
<evidence type="ECO:0000259" key="9">
    <source>
        <dbReference type="Pfam" id="PF03868"/>
    </source>
</evidence>
<dbReference type="RefSeq" id="XP_035690720.1">
    <property type="nucleotide sequence ID" value="XM_035834827.1"/>
</dbReference>
<protein>
    <recommendedName>
        <fullName evidence="5">Large ribosomal subunit protein eL6</fullName>
    </recommendedName>
    <alternativeName>
        <fullName evidence="6">60S ribosomal protein L6</fullName>
    </alternativeName>
</protein>
<dbReference type="GeneID" id="118425759"/>
<dbReference type="EMBL" id="GG666469">
    <property type="protein sequence ID" value="EEN67839.1"/>
    <property type="molecule type" value="Genomic_DNA"/>
</dbReference>
<dbReference type="eggNOG" id="KOG1694">
    <property type="taxonomic scope" value="Eukaryota"/>
</dbReference>
<dbReference type="SUPFAM" id="SSF50104">
    <property type="entry name" value="Translation proteins SH3-like domain"/>
    <property type="match status" value="1"/>
</dbReference>
<evidence type="ECO:0000313" key="12">
    <source>
        <dbReference type="RefSeq" id="XP_035690720.1"/>
    </source>
</evidence>
<evidence type="ECO:0000313" key="10">
    <source>
        <dbReference type="EMBL" id="EEN67839.1"/>
    </source>
</evidence>
<dbReference type="GO" id="GO:0022625">
    <property type="term" value="C:cytosolic large ribosomal subunit"/>
    <property type="evidence" value="ECO:0000318"/>
    <property type="project" value="GO_Central"/>
</dbReference>
<name>C3XVP6_BRAFL</name>
<dbReference type="PANTHER" id="PTHR10715">
    <property type="entry name" value="60S RIBOSOMAL PROTEIN L6"/>
    <property type="match status" value="1"/>
</dbReference>
<feature type="compositionally biased region" description="Basic residues" evidence="8">
    <location>
        <begin position="92"/>
        <end position="107"/>
    </location>
</feature>
<sequence>MPDKKKKATKHCSRNATLIKGVGRNSRSKMWAKTFMYERIKKALKKPRAKTETKKNTRFVNKDIGGDKNGGTRKVPVSRTPKYYPTEDVPRKLRSNKKPFSQHKKKLRPSITPGTVLILVSGRHKGKKVIFLKQLKMSGLLLVTGPFKLNAVPLRRVNQIYVIATKTKIDISGVKLPSRLNDRYFKRKRLRKPKHQEGEIFDTEEEKYSVSQERKEDQVKVDSQILPLLTNEKHLKSYMRSTFSLKNGQYPHEMVF</sequence>
<comment type="subunit">
    <text evidence="7">Component of the large ribosomal subunit. May bind IPO9 with low affinity.</text>
</comment>
<dbReference type="InParanoid" id="C3XVP6"/>
<feature type="region of interest" description="Disordered" evidence="8">
    <location>
        <begin position="60"/>
        <end position="107"/>
    </location>
</feature>
<reference evidence="12" key="3">
    <citation type="submission" date="2025-04" db="UniProtKB">
        <authorList>
            <consortium name="RefSeq"/>
        </authorList>
    </citation>
    <scope>IDENTIFICATION</scope>
    <source>
        <strain evidence="12">S238N-H82</strain>
        <tissue evidence="12">Testes</tissue>
    </source>
</reference>
<evidence type="ECO:0000256" key="2">
    <source>
        <dbReference type="ARBA" id="ARBA00022980"/>
    </source>
</evidence>
<reference evidence="10" key="1">
    <citation type="journal article" date="2008" name="Nature">
        <title>The amphioxus genome and the evolution of the chordate karyotype.</title>
        <authorList>
            <consortium name="US DOE Joint Genome Institute (JGI-PGF)"/>
            <person name="Putnam N.H."/>
            <person name="Butts T."/>
            <person name="Ferrier D.E.K."/>
            <person name="Furlong R.F."/>
            <person name="Hellsten U."/>
            <person name="Kawashima T."/>
            <person name="Robinson-Rechavi M."/>
            <person name="Shoguchi E."/>
            <person name="Terry A."/>
            <person name="Yu J.-K."/>
            <person name="Benito-Gutierrez E.L."/>
            <person name="Dubchak I."/>
            <person name="Garcia-Fernandez J."/>
            <person name="Gibson-Brown J.J."/>
            <person name="Grigoriev I.V."/>
            <person name="Horton A.C."/>
            <person name="de Jong P.J."/>
            <person name="Jurka J."/>
            <person name="Kapitonov V.V."/>
            <person name="Kohara Y."/>
            <person name="Kuroki Y."/>
            <person name="Lindquist E."/>
            <person name="Lucas S."/>
            <person name="Osoegawa K."/>
            <person name="Pennacchio L.A."/>
            <person name="Salamov A.A."/>
            <person name="Satou Y."/>
            <person name="Sauka-Spengler T."/>
            <person name="Schmutz J."/>
            <person name="Shin-I T."/>
            <person name="Toyoda A."/>
            <person name="Bronner-Fraser M."/>
            <person name="Fujiyama A."/>
            <person name="Holland L.Z."/>
            <person name="Holland P.W.H."/>
            <person name="Satoh N."/>
            <person name="Rokhsar D.S."/>
        </authorList>
    </citation>
    <scope>NUCLEOTIDE SEQUENCE [LARGE SCALE GENOMIC DNA]</scope>
    <source>
        <strain evidence="10">S238N-H82</strain>
        <tissue evidence="10">Testes</tissue>
    </source>
</reference>
<dbReference type="KEGG" id="bfo:118425759"/>
<accession>C3XVP6</accession>
<keyword evidence="11" id="KW-1185">Reference proteome</keyword>
<dbReference type="FunFam" id="2.30.30.30:FF:000014">
    <property type="entry name" value="60S ribosomal protein L6"/>
    <property type="match status" value="1"/>
</dbReference>
<dbReference type="STRING" id="7739.C3XVP6"/>
<keyword evidence="3" id="KW-0687">Ribonucleoprotein</keyword>
<dbReference type="Pfam" id="PF01159">
    <property type="entry name" value="Ribosomal_L6e"/>
    <property type="match status" value="1"/>
</dbReference>
<organism>
    <name type="scientific">Branchiostoma floridae</name>
    <name type="common">Florida lancelet</name>
    <name type="synonym">Amphioxus</name>
    <dbReference type="NCBI Taxonomy" id="7739"/>
    <lineage>
        <taxon>Eukaryota</taxon>
        <taxon>Metazoa</taxon>
        <taxon>Chordata</taxon>
        <taxon>Cephalochordata</taxon>
        <taxon>Leptocardii</taxon>
        <taxon>Amphioxiformes</taxon>
        <taxon>Branchiostomatidae</taxon>
        <taxon>Branchiostoma</taxon>
    </lineage>
</organism>
<dbReference type="InterPro" id="IPR041997">
    <property type="entry name" value="Ribosomal_eL6_KOW"/>
</dbReference>
<evidence type="ECO:0000256" key="8">
    <source>
        <dbReference type="SAM" id="MobiDB-lite"/>
    </source>
</evidence>
<evidence type="ECO:0000256" key="3">
    <source>
        <dbReference type="ARBA" id="ARBA00023274"/>
    </source>
</evidence>